<feature type="transmembrane region" description="Helical" evidence="10">
    <location>
        <begin position="216"/>
        <end position="236"/>
    </location>
</feature>
<dbReference type="GO" id="GO:0015439">
    <property type="term" value="F:ABC-type heme transporter activity"/>
    <property type="evidence" value="ECO:0007669"/>
    <property type="project" value="TreeGrafter"/>
</dbReference>
<evidence type="ECO:0000256" key="8">
    <source>
        <dbReference type="ARBA" id="ARBA00024363"/>
    </source>
</evidence>
<dbReference type="HOGENOM" id="CLU_000604_84_1_1"/>
<dbReference type="Pfam" id="PF00664">
    <property type="entry name" value="ABC_membrane"/>
    <property type="match status" value="1"/>
</dbReference>
<organism evidence="13">
    <name type="scientific">Capitella teleta</name>
    <name type="common">Polychaete worm</name>
    <dbReference type="NCBI Taxonomy" id="283909"/>
    <lineage>
        <taxon>Eukaryota</taxon>
        <taxon>Metazoa</taxon>
        <taxon>Spiralia</taxon>
        <taxon>Lophotrochozoa</taxon>
        <taxon>Annelida</taxon>
        <taxon>Polychaeta</taxon>
        <taxon>Sedentaria</taxon>
        <taxon>Scolecida</taxon>
        <taxon>Capitellidae</taxon>
        <taxon>Capitella</taxon>
    </lineage>
</organism>
<evidence type="ECO:0000256" key="9">
    <source>
        <dbReference type="SAM" id="MobiDB-lite"/>
    </source>
</evidence>
<evidence type="ECO:0000256" key="2">
    <source>
        <dbReference type="ARBA" id="ARBA00022448"/>
    </source>
</evidence>
<dbReference type="InterPro" id="IPR017871">
    <property type="entry name" value="ABC_transporter-like_CS"/>
</dbReference>
<dbReference type="OrthoDB" id="6500128at2759"/>
<dbReference type="Proteomes" id="UP000014760">
    <property type="component" value="Unassembled WGS sequence"/>
</dbReference>
<evidence type="ECO:0000256" key="3">
    <source>
        <dbReference type="ARBA" id="ARBA00022692"/>
    </source>
</evidence>
<dbReference type="Gene3D" id="3.40.50.300">
    <property type="entry name" value="P-loop containing nucleotide triphosphate hydrolases"/>
    <property type="match status" value="1"/>
</dbReference>
<comment type="subcellular location">
    <subcellularLocation>
        <location evidence="1">Membrane</location>
        <topology evidence="1">Multi-pass membrane protein</topology>
    </subcellularLocation>
</comment>
<dbReference type="PROSITE" id="PS50929">
    <property type="entry name" value="ABC_TM1F"/>
    <property type="match status" value="1"/>
</dbReference>
<evidence type="ECO:0008006" key="16">
    <source>
        <dbReference type="Google" id="ProtNLM"/>
    </source>
</evidence>
<dbReference type="Pfam" id="PF00005">
    <property type="entry name" value="ABC_tran"/>
    <property type="match status" value="1"/>
</dbReference>
<keyword evidence="15" id="KW-1185">Reference proteome</keyword>
<keyword evidence="2" id="KW-0813">Transport</keyword>
<comment type="similarity">
    <text evidence="8">Belongs to the ABC transporter superfamily. ABCB family. Heavy Metal importer (TC 3.A.1.210) subfamily.</text>
</comment>
<keyword evidence="5" id="KW-0067">ATP-binding</keyword>
<feature type="transmembrane region" description="Helical" evidence="10">
    <location>
        <begin position="61"/>
        <end position="84"/>
    </location>
</feature>
<evidence type="ECO:0000256" key="10">
    <source>
        <dbReference type="SAM" id="Phobius"/>
    </source>
</evidence>
<dbReference type="FunFam" id="3.40.50.300:FF:000186">
    <property type="entry name" value="ATP-binding cassette sub-family B member 7, mitochondrial"/>
    <property type="match status" value="1"/>
</dbReference>
<dbReference type="InterPro" id="IPR027417">
    <property type="entry name" value="P-loop_NTPase"/>
</dbReference>
<evidence type="ECO:0000256" key="5">
    <source>
        <dbReference type="ARBA" id="ARBA00022840"/>
    </source>
</evidence>
<dbReference type="PANTHER" id="PTHR24221:SF654">
    <property type="entry name" value="ATP-BINDING CASSETTE SUB-FAMILY B MEMBER 6"/>
    <property type="match status" value="1"/>
</dbReference>
<evidence type="ECO:0000256" key="7">
    <source>
        <dbReference type="ARBA" id="ARBA00023136"/>
    </source>
</evidence>
<keyword evidence="3 10" id="KW-0812">Transmembrane</keyword>
<evidence type="ECO:0000256" key="1">
    <source>
        <dbReference type="ARBA" id="ARBA00004141"/>
    </source>
</evidence>
<dbReference type="EMBL" id="KB292298">
    <property type="protein sequence ID" value="ELU17805.1"/>
    <property type="molecule type" value="Genomic_DNA"/>
</dbReference>
<dbReference type="GO" id="GO:0005524">
    <property type="term" value="F:ATP binding"/>
    <property type="evidence" value="ECO:0007669"/>
    <property type="project" value="UniProtKB-KW"/>
</dbReference>
<keyword evidence="4" id="KW-0547">Nucleotide-binding</keyword>
<evidence type="ECO:0000313" key="15">
    <source>
        <dbReference type="Proteomes" id="UP000014760"/>
    </source>
</evidence>
<name>R7VLQ4_CAPTE</name>
<dbReference type="SMART" id="SM00382">
    <property type="entry name" value="AAA"/>
    <property type="match status" value="1"/>
</dbReference>
<dbReference type="InterPro" id="IPR011527">
    <property type="entry name" value="ABC1_TM_dom"/>
</dbReference>
<evidence type="ECO:0000259" key="11">
    <source>
        <dbReference type="PROSITE" id="PS50893"/>
    </source>
</evidence>
<dbReference type="OMA" id="WRANMRR"/>
<dbReference type="CDD" id="cd03253">
    <property type="entry name" value="ABCC_ATM1_transporter"/>
    <property type="match status" value="1"/>
</dbReference>
<evidence type="ECO:0000256" key="4">
    <source>
        <dbReference type="ARBA" id="ARBA00022741"/>
    </source>
</evidence>
<feature type="region of interest" description="Disordered" evidence="9">
    <location>
        <begin position="508"/>
        <end position="529"/>
    </location>
</feature>
<dbReference type="AlphaFoldDB" id="R7VLQ4"/>
<feature type="transmembrane region" description="Helical" evidence="10">
    <location>
        <begin position="90"/>
        <end position="110"/>
    </location>
</feature>
<keyword evidence="7 10" id="KW-0472">Membrane</keyword>
<gene>
    <name evidence="13" type="ORF">CAPTEDRAFT_221936</name>
</gene>
<dbReference type="PROSITE" id="PS00211">
    <property type="entry name" value="ABC_TRANSPORTER_1"/>
    <property type="match status" value="1"/>
</dbReference>
<accession>R7VLQ4</accession>
<dbReference type="PROSITE" id="PS50893">
    <property type="entry name" value="ABC_TRANSPORTER_2"/>
    <property type="match status" value="1"/>
</dbReference>
<evidence type="ECO:0000256" key="6">
    <source>
        <dbReference type="ARBA" id="ARBA00022989"/>
    </source>
</evidence>
<reference evidence="13 15" key="2">
    <citation type="journal article" date="2013" name="Nature">
        <title>Insights into bilaterian evolution from three spiralian genomes.</title>
        <authorList>
            <person name="Simakov O."/>
            <person name="Marletaz F."/>
            <person name="Cho S.J."/>
            <person name="Edsinger-Gonzales E."/>
            <person name="Havlak P."/>
            <person name="Hellsten U."/>
            <person name="Kuo D.H."/>
            <person name="Larsson T."/>
            <person name="Lv J."/>
            <person name="Arendt D."/>
            <person name="Savage R."/>
            <person name="Osoegawa K."/>
            <person name="de Jong P."/>
            <person name="Grimwood J."/>
            <person name="Chapman J.A."/>
            <person name="Shapiro H."/>
            <person name="Aerts A."/>
            <person name="Otillar R.P."/>
            <person name="Terry A.Y."/>
            <person name="Boore J.L."/>
            <person name="Grigoriev I.V."/>
            <person name="Lindberg D.R."/>
            <person name="Seaver E.C."/>
            <person name="Weisblat D.A."/>
            <person name="Putnam N.H."/>
            <person name="Rokhsar D.S."/>
        </authorList>
    </citation>
    <scope>NUCLEOTIDE SEQUENCE</scope>
    <source>
        <strain evidence="13 15">I ESC-2004</strain>
    </source>
</reference>
<keyword evidence="6 10" id="KW-1133">Transmembrane helix</keyword>
<dbReference type="GO" id="GO:0016887">
    <property type="term" value="F:ATP hydrolysis activity"/>
    <property type="evidence" value="ECO:0007669"/>
    <property type="project" value="InterPro"/>
</dbReference>
<evidence type="ECO:0000313" key="13">
    <source>
        <dbReference type="EMBL" id="ELU17805.1"/>
    </source>
</evidence>
<dbReference type="SUPFAM" id="SSF90123">
    <property type="entry name" value="ABC transporter transmembrane region"/>
    <property type="match status" value="1"/>
</dbReference>
<dbReference type="Gene3D" id="1.20.1560.10">
    <property type="entry name" value="ABC transporter type 1, transmembrane domain"/>
    <property type="match status" value="1"/>
</dbReference>
<sequence length="529" mass="60472">MGFLNNMRSFLWIWVQQYTTREIEVKLFEHLHGLSLRWHLSRKTGEVLRVMDRGTSSINNLLNYIMFNILPTFADIGIAIVFFLTAFNAWFALIIFVAMFLYLLATISLTEWRTKFRREMNILDNERNSRGVDSLLNFETVKYYNAEEFEVNRYRDSILKYQACAIHKIEWVTTASLNLLNSVQNIIISAGLLVGSLLCAYYVYEGSHGLTLGDYVLFATYIIQLYAPLNWFGTYYRMIQQAFVDMENMFDLLKEEQEVKDDPDALELNVPKGMIEFSNVSFHYTPAQPILQNVSFVVPPGQTYALVGPSGAGKSTIIRLLFRFYDVQSGNIKFDGQDITKVTQKSLRRAIGVVPQDTVLFNNTIQYNVRYGRVTAEDEEVEAAATAADIHERIMGFPDKYETMVGERGLKLSGGEKQRVAIARTVLKAPEIVLLDEATSALDTQTERNIQTSLAKVCERRTTLIVAHRLSTIIHADQILVLKDGEVVERGTHEELLELDGMYRDMWGQQQSRGDDTETEDEDVPSKLD</sequence>
<feature type="transmembrane region" description="Helical" evidence="10">
    <location>
        <begin position="186"/>
        <end position="204"/>
    </location>
</feature>
<dbReference type="GO" id="GO:0020037">
    <property type="term" value="F:heme binding"/>
    <property type="evidence" value="ECO:0007669"/>
    <property type="project" value="TreeGrafter"/>
</dbReference>
<dbReference type="CDD" id="cd18581">
    <property type="entry name" value="ABC_6TM_ABCB6"/>
    <property type="match status" value="1"/>
</dbReference>
<evidence type="ECO:0000259" key="12">
    <source>
        <dbReference type="PROSITE" id="PS50929"/>
    </source>
</evidence>
<feature type="domain" description="ABC transmembrane type-1" evidence="12">
    <location>
        <begin position="1"/>
        <end position="241"/>
    </location>
</feature>
<dbReference type="PANTHER" id="PTHR24221">
    <property type="entry name" value="ATP-BINDING CASSETTE SUB-FAMILY B"/>
    <property type="match status" value="1"/>
</dbReference>
<protein>
    <recommendedName>
        <fullName evidence="16">ATP-binding cassette sub-family B member 6, mitochondrial</fullName>
    </recommendedName>
</protein>
<dbReference type="EnsemblMetazoa" id="CapteT221936">
    <property type="protein sequence ID" value="CapteP221936"/>
    <property type="gene ID" value="CapteG221936"/>
</dbReference>
<dbReference type="GO" id="GO:0005774">
    <property type="term" value="C:vacuolar membrane"/>
    <property type="evidence" value="ECO:0007669"/>
    <property type="project" value="TreeGrafter"/>
</dbReference>
<evidence type="ECO:0000313" key="14">
    <source>
        <dbReference type="EnsemblMetazoa" id="CapteP221936"/>
    </source>
</evidence>
<dbReference type="InterPro" id="IPR003439">
    <property type="entry name" value="ABC_transporter-like_ATP-bd"/>
</dbReference>
<dbReference type="InterPro" id="IPR036640">
    <property type="entry name" value="ABC1_TM_sf"/>
</dbReference>
<dbReference type="InterPro" id="IPR003593">
    <property type="entry name" value="AAA+_ATPase"/>
</dbReference>
<proteinExistence type="inferred from homology"/>
<dbReference type="FunCoup" id="R7VLQ4">
    <property type="interactions" value="905"/>
</dbReference>
<dbReference type="STRING" id="283909.R7VLQ4"/>
<dbReference type="EMBL" id="AMQN01003939">
    <property type="status" value="NOT_ANNOTATED_CDS"/>
    <property type="molecule type" value="Genomic_DNA"/>
</dbReference>
<feature type="domain" description="ABC transporter" evidence="11">
    <location>
        <begin position="275"/>
        <end position="509"/>
    </location>
</feature>
<reference evidence="15" key="1">
    <citation type="submission" date="2012-12" db="EMBL/GenBank/DDBJ databases">
        <authorList>
            <person name="Hellsten U."/>
            <person name="Grimwood J."/>
            <person name="Chapman J.A."/>
            <person name="Shapiro H."/>
            <person name="Aerts A."/>
            <person name="Otillar R.P."/>
            <person name="Terry A.Y."/>
            <person name="Boore J.L."/>
            <person name="Simakov O."/>
            <person name="Marletaz F."/>
            <person name="Cho S.-J."/>
            <person name="Edsinger-Gonzales E."/>
            <person name="Havlak P."/>
            <person name="Kuo D.-H."/>
            <person name="Larsson T."/>
            <person name="Lv J."/>
            <person name="Arendt D."/>
            <person name="Savage R."/>
            <person name="Osoegawa K."/>
            <person name="de Jong P."/>
            <person name="Lindberg D.R."/>
            <person name="Seaver E.C."/>
            <person name="Weisblat D.A."/>
            <person name="Putnam N.H."/>
            <person name="Grigoriev I.V."/>
            <person name="Rokhsar D.S."/>
        </authorList>
    </citation>
    <scope>NUCLEOTIDE SEQUENCE</scope>
    <source>
        <strain evidence="15">I ESC-2004</strain>
    </source>
</reference>
<dbReference type="SUPFAM" id="SSF52540">
    <property type="entry name" value="P-loop containing nucleoside triphosphate hydrolases"/>
    <property type="match status" value="1"/>
</dbReference>
<reference evidence="14" key="3">
    <citation type="submission" date="2015-06" db="UniProtKB">
        <authorList>
            <consortium name="EnsemblMetazoa"/>
        </authorList>
    </citation>
    <scope>IDENTIFICATION</scope>
</reference>
<dbReference type="InterPro" id="IPR039421">
    <property type="entry name" value="Type_1_exporter"/>
</dbReference>